<dbReference type="EMBL" id="LAZR01011430">
    <property type="protein sequence ID" value="KKM61712.1"/>
    <property type="molecule type" value="Genomic_DNA"/>
</dbReference>
<gene>
    <name evidence="1" type="ORF">LCGC14_1528950</name>
</gene>
<accession>A0A0F9LXB4</accession>
<proteinExistence type="predicted"/>
<protein>
    <submittedName>
        <fullName evidence="1">Uncharacterized protein</fullName>
    </submittedName>
</protein>
<reference evidence="1" key="1">
    <citation type="journal article" date="2015" name="Nature">
        <title>Complex archaea that bridge the gap between prokaryotes and eukaryotes.</title>
        <authorList>
            <person name="Spang A."/>
            <person name="Saw J.H."/>
            <person name="Jorgensen S.L."/>
            <person name="Zaremba-Niedzwiedzka K."/>
            <person name="Martijn J."/>
            <person name="Lind A.E."/>
            <person name="van Eijk R."/>
            <person name="Schleper C."/>
            <person name="Guy L."/>
            <person name="Ettema T.J."/>
        </authorList>
    </citation>
    <scope>NUCLEOTIDE SEQUENCE</scope>
</reference>
<sequence length="105" mass="12507">MTDRIVEHDYVNASDNIAQYEADQCNRQQVTIEQYSEYWAQYDIPVWKFNRLTSDMGLDPWWQVNDRLDKSMVDDNVYFVGNDEVNGDFPLFIQKRDMLAIEEGE</sequence>
<dbReference type="AlphaFoldDB" id="A0A0F9LXB4"/>
<name>A0A0F9LXB4_9ZZZZ</name>
<comment type="caution">
    <text evidence="1">The sequence shown here is derived from an EMBL/GenBank/DDBJ whole genome shotgun (WGS) entry which is preliminary data.</text>
</comment>
<organism evidence="1">
    <name type="scientific">marine sediment metagenome</name>
    <dbReference type="NCBI Taxonomy" id="412755"/>
    <lineage>
        <taxon>unclassified sequences</taxon>
        <taxon>metagenomes</taxon>
        <taxon>ecological metagenomes</taxon>
    </lineage>
</organism>
<evidence type="ECO:0000313" key="1">
    <source>
        <dbReference type="EMBL" id="KKM61712.1"/>
    </source>
</evidence>